<reference evidence="1 2" key="1">
    <citation type="submission" date="2015-10" db="EMBL/GenBank/DDBJ databases">
        <title>Resequencing of Lactobacillus plantarum WJL strain genome.</title>
        <authorList>
            <person name="Martino M.E."/>
        </authorList>
    </citation>
    <scope>NUCLEOTIDE SEQUENCE [LARGE SCALE GENOMIC DNA]</scope>
    <source>
        <strain evidence="1 2">WJL</strain>
    </source>
</reference>
<protein>
    <submittedName>
        <fullName evidence="1">Uncharacterized protein</fullName>
    </submittedName>
</protein>
<dbReference type="Proteomes" id="UP000050511">
    <property type="component" value="Unassembled WGS sequence"/>
</dbReference>
<evidence type="ECO:0000313" key="2">
    <source>
        <dbReference type="Proteomes" id="UP000050511"/>
    </source>
</evidence>
<dbReference type="AlphaFoldDB" id="A0A837P9M3"/>
<dbReference type="EMBL" id="LKLZ01000003">
    <property type="protein sequence ID" value="KPN44349.1"/>
    <property type="molecule type" value="Genomic_DNA"/>
</dbReference>
<gene>
    <name evidence="1" type="ORF">WJL_1426</name>
</gene>
<name>A0A837P9M3_LACPN</name>
<organism evidence="1 2">
    <name type="scientific">Lactiplantibacillus plantarum WJL</name>
    <dbReference type="NCBI Taxonomy" id="1350466"/>
    <lineage>
        <taxon>Bacteria</taxon>
        <taxon>Bacillati</taxon>
        <taxon>Bacillota</taxon>
        <taxon>Bacilli</taxon>
        <taxon>Lactobacillales</taxon>
        <taxon>Lactobacillaceae</taxon>
        <taxon>Lactiplantibacillus</taxon>
    </lineage>
</organism>
<comment type="caution">
    <text evidence="1">The sequence shown here is derived from an EMBL/GenBank/DDBJ whole genome shotgun (WGS) entry which is preliminary data.</text>
</comment>
<proteinExistence type="predicted"/>
<evidence type="ECO:0000313" key="1">
    <source>
        <dbReference type="EMBL" id="KPN44349.1"/>
    </source>
</evidence>
<sequence>MTDAHCDLGLLRIKTCWLVGFLFVSTCASYADFRGRVTITGTQPMSI</sequence>
<accession>A0A837P9M3</accession>